<name>A0A0B6YBR6_9EUPU</name>
<sequence>KNKAAANSSINTPSKAQGANLQIRNTVIKSENNQGQDVLSYPVDCVLKTDNSEERYSEKCNGVTDSDRRTVIDTVICTKKEIVKDEKINCDISSALLEQKIPKLETDNVLTNVKEEHGYYDSGLDCKKSVKAENKVGFEVSSETVESRNGHPFKEDVVASKVNNCCDGLDDKSIDCSHVLKVEQNIGQDVTSGNSDKLGQENNLLQDGVIKSKLGNEETTEDIPKADEGEDEDEDDLPDLGQIELVAENMDGIRELIKKLSNPEPVRRGKRVVLGVMKACDEELVASVSRFHEELSKYERSLINARLGMQAKLRKDVESYMEPKMEEAKGWDSEHSQSSKDTSDEEDTPSKTYVSSAKQPKKSRQKPSTSVLLSSAASKLSSIT</sequence>
<protein>
    <submittedName>
        <fullName evidence="2">Uncharacterized protein</fullName>
    </submittedName>
</protein>
<gene>
    <name evidence="2" type="primary">ORF19682</name>
</gene>
<feature type="compositionally biased region" description="Acidic residues" evidence="1">
    <location>
        <begin position="228"/>
        <end position="238"/>
    </location>
</feature>
<feature type="region of interest" description="Disordered" evidence="1">
    <location>
        <begin position="324"/>
        <end position="384"/>
    </location>
</feature>
<feature type="non-terminal residue" evidence="2">
    <location>
        <position position="1"/>
    </location>
</feature>
<dbReference type="AlphaFoldDB" id="A0A0B6YBR6"/>
<evidence type="ECO:0000313" key="2">
    <source>
        <dbReference type="EMBL" id="CEK53266.1"/>
    </source>
</evidence>
<feature type="compositionally biased region" description="Low complexity" evidence="1">
    <location>
        <begin position="368"/>
        <end position="384"/>
    </location>
</feature>
<reference evidence="2" key="1">
    <citation type="submission" date="2014-12" db="EMBL/GenBank/DDBJ databases">
        <title>Insight into the proteome of Arion vulgaris.</title>
        <authorList>
            <person name="Aradska J."/>
            <person name="Bulat T."/>
            <person name="Smidak R."/>
            <person name="Sarate P."/>
            <person name="Gangsoo J."/>
            <person name="Sialana F."/>
            <person name="Bilban M."/>
            <person name="Lubec G."/>
        </authorList>
    </citation>
    <scope>NUCLEOTIDE SEQUENCE</scope>
    <source>
        <tissue evidence="2">Skin</tissue>
    </source>
</reference>
<organism evidence="2">
    <name type="scientific">Arion vulgaris</name>
    <dbReference type="NCBI Taxonomy" id="1028688"/>
    <lineage>
        <taxon>Eukaryota</taxon>
        <taxon>Metazoa</taxon>
        <taxon>Spiralia</taxon>
        <taxon>Lophotrochozoa</taxon>
        <taxon>Mollusca</taxon>
        <taxon>Gastropoda</taxon>
        <taxon>Heterobranchia</taxon>
        <taxon>Euthyneura</taxon>
        <taxon>Panpulmonata</taxon>
        <taxon>Eupulmonata</taxon>
        <taxon>Stylommatophora</taxon>
        <taxon>Helicina</taxon>
        <taxon>Arionoidea</taxon>
        <taxon>Arionidae</taxon>
        <taxon>Arion</taxon>
    </lineage>
</organism>
<feature type="region of interest" description="Disordered" evidence="1">
    <location>
        <begin position="209"/>
        <end position="238"/>
    </location>
</feature>
<evidence type="ECO:0000256" key="1">
    <source>
        <dbReference type="SAM" id="MobiDB-lite"/>
    </source>
</evidence>
<accession>A0A0B6YBR6</accession>
<proteinExistence type="predicted"/>
<feature type="non-terminal residue" evidence="2">
    <location>
        <position position="384"/>
    </location>
</feature>
<dbReference type="EMBL" id="HACG01006401">
    <property type="protein sequence ID" value="CEK53266.1"/>
    <property type="molecule type" value="Transcribed_RNA"/>
</dbReference>
<feature type="compositionally biased region" description="Basic and acidic residues" evidence="1">
    <location>
        <begin position="324"/>
        <end position="342"/>
    </location>
</feature>